<reference evidence="1" key="1">
    <citation type="submission" date="2020-05" db="EMBL/GenBank/DDBJ databases">
        <authorList>
            <person name="Chiriac C."/>
            <person name="Salcher M."/>
            <person name="Ghai R."/>
            <person name="Kavagutti S V."/>
        </authorList>
    </citation>
    <scope>NUCLEOTIDE SEQUENCE</scope>
</reference>
<gene>
    <name evidence="1" type="ORF">UFOPK3402_01538</name>
</gene>
<sequence>MLGSMTTALNWPRALALSVPRTARCTPALVGAGAVESTTAVGLSTAGAGPVGGAVTSAWEGDGNAETSTIVVATTAMMRRAMQRPFVDRVVHRED</sequence>
<dbReference type="EMBL" id="CAFBLS010000216">
    <property type="protein sequence ID" value="CAB4883631.1"/>
    <property type="molecule type" value="Genomic_DNA"/>
</dbReference>
<name>A0A6J7EN64_9ZZZZ</name>
<dbReference type="AlphaFoldDB" id="A0A6J7EN64"/>
<proteinExistence type="predicted"/>
<protein>
    <submittedName>
        <fullName evidence="1">Unannotated protein</fullName>
    </submittedName>
</protein>
<organism evidence="1">
    <name type="scientific">freshwater metagenome</name>
    <dbReference type="NCBI Taxonomy" id="449393"/>
    <lineage>
        <taxon>unclassified sequences</taxon>
        <taxon>metagenomes</taxon>
        <taxon>ecological metagenomes</taxon>
    </lineage>
</organism>
<accession>A0A6J7EN64</accession>
<evidence type="ECO:0000313" key="1">
    <source>
        <dbReference type="EMBL" id="CAB4883631.1"/>
    </source>
</evidence>